<dbReference type="NCBIfam" id="TIGR01652">
    <property type="entry name" value="ATPase-Plipid"/>
    <property type="match status" value="2"/>
</dbReference>
<feature type="binding site" evidence="16">
    <location>
        <position position="1089"/>
    </location>
    <ligand>
        <name>ATP</name>
        <dbReference type="ChEBI" id="CHEBI:30616"/>
    </ligand>
</feature>
<dbReference type="GO" id="GO:0000287">
    <property type="term" value="F:magnesium ion binding"/>
    <property type="evidence" value="ECO:0007669"/>
    <property type="project" value="UniProtKB-UniRule"/>
</dbReference>
<evidence type="ECO:0000256" key="16">
    <source>
        <dbReference type="PIRSR" id="PIRSR606539-2"/>
    </source>
</evidence>
<evidence type="ECO:0000256" key="14">
    <source>
        <dbReference type="ARBA" id="ARBA00049128"/>
    </source>
</evidence>
<keyword evidence="9 17" id="KW-0460">Magnesium</keyword>
<gene>
    <name evidence="23" type="ORF">PBRASI_LOCUS3838</name>
</gene>
<protein>
    <recommendedName>
        <fullName evidence="18">Phospholipid-transporting ATPase</fullName>
        <ecNumber evidence="18">7.6.2.1</ecNumber>
    </recommendedName>
</protein>
<feature type="transmembrane region" description="Helical" evidence="18">
    <location>
        <begin position="1343"/>
        <end position="1369"/>
    </location>
</feature>
<keyword evidence="4" id="KW-0597">Phosphoprotein</keyword>
<feature type="compositionally biased region" description="Basic and acidic residues" evidence="19">
    <location>
        <begin position="694"/>
        <end position="708"/>
    </location>
</feature>
<evidence type="ECO:0000256" key="11">
    <source>
        <dbReference type="ARBA" id="ARBA00022989"/>
    </source>
</evidence>
<feature type="region of interest" description="Disordered" evidence="19">
    <location>
        <begin position="691"/>
        <end position="732"/>
    </location>
</feature>
<evidence type="ECO:0000256" key="5">
    <source>
        <dbReference type="ARBA" id="ARBA00022692"/>
    </source>
</evidence>
<evidence type="ECO:0000256" key="15">
    <source>
        <dbReference type="PIRSR" id="PIRSR606539-1"/>
    </source>
</evidence>
<dbReference type="InterPro" id="IPR008250">
    <property type="entry name" value="ATPase_P-typ_transduc_dom_A_sf"/>
</dbReference>
<dbReference type="FunFam" id="3.40.50.1000:FF:000014">
    <property type="entry name" value="Phospholipid-transporting ATPase"/>
    <property type="match status" value="1"/>
</dbReference>
<feature type="binding site" evidence="16">
    <location>
        <position position="900"/>
    </location>
    <ligand>
        <name>ATP</name>
        <dbReference type="ChEBI" id="CHEBI:30616"/>
    </ligand>
</feature>
<evidence type="ECO:0000256" key="9">
    <source>
        <dbReference type="ARBA" id="ARBA00022842"/>
    </source>
</evidence>
<comment type="catalytic activity">
    <reaction evidence="14">
        <text>a 1,2-diacyl-sn-glycero-3-phosphoethanolamine(out) + ATP + H2O = a 1,2-diacyl-sn-glycero-3-phosphoethanolamine(in) + ADP + phosphate + H(+)</text>
        <dbReference type="Rhea" id="RHEA:66132"/>
        <dbReference type="ChEBI" id="CHEBI:15377"/>
        <dbReference type="ChEBI" id="CHEBI:15378"/>
        <dbReference type="ChEBI" id="CHEBI:30616"/>
        <dbReference type="ChEBI" id="CHEBI:43474"/>
        <dbReference type="ChEBI" id="CHEBI:64612"/>
        <dbReference type="ChEBI" id="CHEBI:456216"/>
    </reaction>
    <physiologicalReaction direction="left-to-right" evidence="14">
        <dbReference type="Rhea" id="RHEA:66133"/>
    </physiologicalReaction>
</comment>
<dbReference type="Pfam" id="PF13246">
    <property type="entry name" value="Cation_ATPase"/>
    <property type="match status" value="1"/>
</dbReference>
<feature type="transmembrane region" description="Helical" evidence="18">
    <location>
        <begin position="1249"/>
        <end position="1270"/>
    </location>
</feature>
<feature type="binding site" evidence="16">
    <location>
        <position position="981"/>
    </location>
    <ligand>
        <name>ATP</name>
        <dbReference type="ChEBI" id="CHEBI:30616"/>
    </ligand>
</feature>
<evidence type="ECO:0000256" key="8">
    <source>
        <dbReference type="ARBA" id="ARBA00022840"/>
    </source>
</evidence>
<evidence type="ECO:0000313" key="24">
    <source>
        <dbReference type="Proteomes" id="UP000789739"/>
    </source>
</evidence>
<organism evidence="23 24">
    <name type="scientific">Paraglomus brasilianum</name>
    <dbReference type="NCBI Taxonomy" id="144538"/>
    <lineage>
        <taxon>Eukaryota</taxon>
        <taxon>Fungi</taxon>
        <taxon>Fungi incertae sedis</taxon>
        <taxon>Mucoromycota</taxon>
        <taxon>Glomeromycotina</taxon>
        <taxon>Glomeromycetes</taxon>
        <taxon>Paraglomerales</taxon>
        <taxon>Paraglomeraceae</taxon>
        <taxon>Paraglomus</taxon>
    </lineage>
</organism>
<dbReference type="EC" id="7.6.2.1" evidence="18"/>
<evidence type="ECO:0000256" key="6">
    <source>
        <dbReference type="ARBA" id="ARBA00022723"/>
    </source>
</evidence>
<dbReference type="InterPro" id="IPR032631">
    <property type="entry name" value="P-type_ATPase_N"/>
</dbReference>
<evidence type="ECO:0000256" key="19">
    <source>
        <dbReference type="SAM" id="MobiDB-lite"/>
    </source>
</evidence>
<accession>A0A9N9ACA9</accession>
<keyword evidence="7 16" id="KW-0547">Nucleotide-binding</keyword>
<dbReference type="OrthoDB" id="377733at2759"/>
<feature type="region of interest" description="Disordered" evidence="19">
    <location>
        <begin position="1"/>
        <end position="42"/>
    </location>
</feature>
<evidence type="ECO:0000256" key="18">
    <source>
        <dbReference type="RuleBase" id="RU362033"/>
    </source>
</evidence>
<dbReference type="Proteomes" id="UP000789739">
    <property type="component" value="Unassembled WGS sequence"/>
</dbReference>
<feature type="binding site" evidence="16">
    <location>
        <position position="982"/>
    </location>
    <ligand>
        <name>ATP</name>
        <dbReference type="ChEBI" id="CHEBI:30616"/>
    </ligand>
</feature>
<comment type="similarity">
    <text evidence="2 18">Belongs to the cation transport ATPase (P-type) (TC 3.A.3) family. Type IV subfamily.</text>
</comment>
<dbReference type="PRINTS" id="PR00119">
    <property type="entry name" value="CATATPASE"/>
</dbReference>
<dbReference type="PANTHER" id="PTHR24092:SF180">
    <property type="entry name" value="PHOSPHOLIPID-TRANSPORTING ATPASE DNF1-RELATED"/>
    <property type="match status" value="1"/>
</dbReference>
<evidence type="ECO:0000256" key="3">
    <source>
        <dbReference type="ARBA" id="ARBA00022448"/>
    </source>
</evidence>
<feature type="transmembrane region" description="Helical" evidence="18">
    <location>
        <begin position="1290"/>
        <end position="1308"/>
    </location>
</feature>
<name>A0A9N9ACA9_9GLOM</name>
<feature type="transmembrane region" description="Helical" evidence="18">
    <location>
        <begin position="1175"/>
        <end position="1196"/>
    </location>
</feature>
<evidence type="ECO:0000256" key="12">
    <source>
        <dbReference type="ARBA" id="ARBA00023136"/>
    </source>
</evidence>
<feature type="compositionally biased region" description="Polar residues" evidence="19">
    <location>
        <begin position="15"/>
        <end position="29"/>
    </location>
</feature>
<dbReference type="GO" id="GO:0016887">
    <property type="term" value="F:ATP hydrolysis activity"/>
    <property type="evidence" value="ECO:0007669"/>
    <property type="project" value="InterPro"/>
</dbReference>
<dbReference type="InterPro" id="IPR023214">
    <property type="entry name" value="HAD_sf"/>
</dbReference>
<evidence type="ECO:0000313" key="23">
    <source>
        <dbReference type="EMBL" id="CAG8525297.1"/>
    </source>
</evidence>
<keyword evidence="12 18" id="KW-0472">Membrane</keyword>
<dbReference type="GO" id="GO:0012505">
    <property type="term" value="C:endomembrane system"/>
    <property type="evidence" value="ECO:0007669"/>
    <property type="project" value="UniProtKB-SubCell"/>
</dbReference>
<dbReference type="Gene3D" id="3.40.1110.10">
    <property type="entry name" value="Calcium-transporting ATPase, cytoplasmic domain N"/>
    <property type="match status" value="1"/>
</dbReference>
<dbReference type="InterPro" id="IPR006539">
    <property type="entry name" value="P-type_ATPase_IV"/>
</dbReference>
<feature type="binding site" evidence="16">
    <location>
        <position position="840"/>
    </location>
    <ligand>
        <name>ATP</name>
        <dbReference type="ChEBI" id="CHEBI:30616"/>
    </ligand>
</feature>
<evidence type="ECO:0000259" key="22">
    <source>
        <dbReference type="Pfam" id="PF16212"/>
    </source>
</evidence>
<feature type="binding site" evidence="17">
    <location>
        <position position="1109"/>
    </location>
    <ligand>
        <name>Mg(2+)</name>
        <dbReference type="ChEBI" id="CHEBI:18420"/>
    </ligand>
</feature>
<feature type="binding site" evidence="16">
    <location>
        <position position="799"/>
    </location>
    <ligand>
        <name>ATP</name>
        <dbReference type="ChEBI" id="CHEBI:30616"/>
    </ligand>
</feature>
<dbReference type="GO" id="GO:0005886">
    <property type="term" value="C:plasma membrane"/>
    <property type="evidence" value="ECO:0007669"/>
    <property type="project" value="TreeGrafter"/>
</dbReference>
<sequence length="1420" mass="159754">MSQAARGIGDLRHSAASTNDNLRRSTSVNRPKEFASKVKNRKTSKRERRVFVNLPLSKNYLDRRNDPKVKYVSNKIVTSKYTTLTFVPKNLFEQFRRAANMYFLFMAILGLLPFFSVNNPVLTVLPLSTVVFITACKDAVEDYSRHKIDHQFNSSTCYYLKNFININYPMERHVSLFNRIISSTVNFFAELVKTRPKDQKSSRDVQGQSEAEERQESIDEEPSNKVNGDPKWKKTYWRNVRVGDFLFLRNGDAVPADAIILSTSEQEGGCFVETKDLDGETNLKPRRAIPDTNNIRSGKDCVETKFYIDAESPNSNLYSFSAAIILVDPADPDLQQPPVAATRNRDSIQSVQTTSTNRPNSRHSSFSLHDYKVQKSIPVNINNLLLRAHVIRNTEWVIAVVVYTGVETKIMLNSGETPSKRSRIEKEMNKEVIFNFFVLIALALICAVGSAISSAKLSAKTNGIATMLLDSNRDSIAFAAFLTFWASLIIFQNIIPISLYISIEFVKTFQAYFIYNDLDMWDEDSQTSCVPKSWNLSDDLGQIEYVFSDKTGTLTRNIMQFRECSINGKVYGHNGWGGKTDAEKGKEVLRGQGTDARNNRQDPEDIWRSYITETGKVFEPKYASTDPSILTFVDPELFKDLQRVRNKDNGLASGGSSSEKVTETDSNKGNAEKIKEFFTLLAVCHTVVVDSSPETEREVEGSDSKAESEMLTSSDTNSSTNDVTRNNNSTDDIPNKKLSLQFAKVSIKKHLNTKRLGSIVPSLGSLNTLVGPSPSVKKGTPIDRTVAVPLVYKAESPDEAALVSAAKNVGFAFLGRKSNYLKVDILGREYDFEVLNVLEFNSTRKRMSIIVRRPKELGGDIALFCKGADNVIIERLAAGQDDPITATMKDIEDFSNAGLRTLTLAYRTLEPAYYAEWAAKYREASTSIEDRNIKIDATADEIERELILLGATAIEDKLQEGVPACIAALREAGMKVWVLTGDKLETAINIGFAAQLLTKDMKLWTLRNANKKDVISRFNEIVDKFIDADGSVRMEDKDGEYSSSQRHAFVVDGGALAHLLEDKLSRTKLLQVAEVFASVICCRVSPLQKALVVELVRKGKRTVTLAIGDGANDVSMIQAANVGVGISGQEGVQAAMAADYAIAQFRYLQKLLIVHGHWDYMRISEMILNFFYKNVIWVFPVLWFQIYCLFSGNIFYDYSLVQLYNMIFTVGPVIVLGTTDQPVTASYCLRYPGIYRIGIKQLRYNRFRFALYFLDGIWQSLVVYYTFHFIHYNTQGIVSSSSYSTGTNEFSTAVAVTVIIIANLFVGFNTYHWNIFIWITVFGEIVMLFLFVLAYGASRSLTLYGIGIQIFSQGTFWFGMLFGILAAGLPRYVITFIKQWFYPDDLDIVKQIKAKEKQRWQKSKTTKLTKPEITIEDATQ</sequence>
<keyword evidence="24" id="KW-1185">Reference proteome</keyword>
<feature type="transmembrane region" description="Helical" evidence="18">
    <location>
        <begin position="98"/>
        <end position="115"/>
    </location>
</feature>
<evidence type="ECO:0000256" key="10">
    <source>
        <dbReference type="ARBA" id="ARBA00022967"/>
    </source>
</evidence>
<feature type="compositionally biased region" description="Polar residues" evidence="19">
    <location>
        <begin position="347"/>
        <end position="365"/>
    </location>
</feature>
<feature type="domain" description="P-type ATPase N-terminal" evidence="21">
    <location>
        <begin position="65"/>
        <end position="123"/>
    </location>
</feature>
<dbReference type="GO" id="GO:0140326">
    <property type="term" value="F:ATPase-coupled intramembrane lipid transporter activity"/>
    <property type="evidence" value="ECO:0007669"/>
    <property type="project" value="UniProtKB-EC"/>
</dbReference>
<keyword evidence="11 18" id="KW-1133">Transmembrane helix</keyword>
<feature type="transmembrane region" description="Helical" evidence="18">
    <location>
        <begin position="432"/>
        <end position="455"/>
    </location>
</feature>
<dbReference type="SFLD" id="SFLDF00027">
    <property type="entry name" value="p-type_atpase"/>
    <property type="match status" value="1"/>
</dbReference>
<dbReference type="InterPro" id="IPR044492">
    <property type="entry name" value="P_typ_ATPase_HD_dom"/>
</dbReference>
<dbReference type="Pfam" id="PF00122">
    <property type="entry name" value="E1-E2_ATPase"/>
    <property type="match status" value="1"/>
</dbReference>
<evidence type="ECO:0000256" key="4">
    <source>
        <dbReference type="ARBA" id="ARBA00022553"/>
    </source>
</evidence>
<feature type="binding site" evidence="16">
    <location>
        <position position="1113"/>
    </location>
    <ligand>
        <name>ATP</name>
        <dbReference type="ChEBI" id="CHEBI:30616"/>
    </ligand>
</feature>
<evidence type="ECO:0000256" key="13">
    <source>
        <dbReference type="ARBA" id="ARBA00034036"/>
    </source>
</evidence>
<comment type="catalytic activity">
    <reaction evidence="13 18">
        <text>ATP + H2O + phospholipidSide 1 = ADP + phosphate + phospholipidSide 2.</text>
        <dbReference type="EC" id="7.6.2.1"/>
    </reaction>
</comment>
<evidence type="ECO:0000256" key="1">
    <source>
        <dbReference type="ARBA" id="ARBA00004127"/>
    </source>
</evidence>
<evidence type="ECO:0000259" key="20">
    <source>
        <dbReference type="Pfam" id="PF00122"/>
    </source>
</evidence>
<feature type="binding site" evidence="17">
    <location>
        <position position="551"/>
    </location>
    <ligand>
        <name>Mg(2+)</name>
        <dbReference type="ChEBI" id="CHEBI:18420"/>
    </ligand>
</feature>
<keyword evidence="10 18" id="KW-1278">Translocase</keyword>
<feature type="domain" description="P-type ATPase C-terminal" evidence="22">
    <location>
        <begin position="1135"/>
        <end position="1384"/>
    </location>
</feature>
<dbReference type="Pfam" id="PF16209">
    <property type="entry name" value="PhoLip_ATPase_N"/>
    <property type="match status" value="1"/>
</dbReference>
<feature type="binding site" evidence="16">
    <location>
        <position position="549"/>
    </location>
    <ligand>
        <name>ATP</name>
        <dbReference type="ChEBI" id="CHEBI:30616"/>
    </ligand>
</feature>
<dbReference type="NCBIfam" id="TIGR01494">
    <property type="entry name" value="ATPase_P-type"/>
    <property type="match status" value="1"/>
</dbReference>
<feature type="domain" description="P-type ATPase A" evidence="20">
    <location>
        <begin position="225"/>
        <end position="282"/>
    </location>
</feature>
<dbReference type="FunFam" id="3.40.1110.10:FF:000087">
    <property type="entry name" value="Phospholipid-transporting ATPase"/>
    <property type="match status" value="1"/>
</dbReference>
<keyword evidence="3" id="KW-0813">Transport</keyword>
<feature type="region of interest" description="Disordered" evidence="19">
    <location>
        <begin position="198"/>
        <end position="229"/>
    </location>
</feature>
<dbReference type="SUPFAM" id="SSF81660">
    <property type="entry name" value="Metal cation-transporting ATPase, ATP-binding domain N"/>
    <property type="match status" value="1"/>
</dbReference>
<dbReference type="InterPro" id="IPR023298">
    <property type="entry name" value="ATPase_P-typ_TM_dom_sf"/>
</dbReference>
<dbReference type="InterPro" id="IPR001757">
    <property type="entry name" value="P_typ_ATPase"/>
</dbReference>
<evidence type="ECO:0000256" key="17">
    <source>
        <dbReference type="PIRSR" id="PIRSR606539-3"/>
    </source>
</evidence>
<feature type="binding site" evidence="16">
    <location>
        <position position="980"/>
    </location>
    <ligand>
        <name>ATP</name>
        <dbReference type="ChEBI" id="CHEBI:30616"/>
    </ligand>
</feature>
<feature type="binding site" evidence="17">
    <location>
        <position position="1113"/>
    </location>
    <ligand>
        <name>Mg(2+)</name>
        <dbReference type="ChEBI" id="CHEBI:18420"/>
    </ligand>
</feature>
<dbReference type="SUPFAM" id="SSF56784">
    <property type="entry name" value="HAD-like"/>
    <property type="match status" value="1"/>
</dbReference>
<dbReference type="PROSITE" id="PS00154">
    <property type="entry name" value="ATPASE_E1_E2"/>
    <property type="match status" value="1"/>
</dbReference>
<feature type="active site" description="4-aspartylphosphate intermediate" evidence="15">
    <location>
        <position position="549"/>
    </location>
</feature>
<feature type="binding site" evidence="16">
    <location>
        <position position="1112"/>
    </location>
    <ligand>
        <name>ATP</name>
        <dbReference type="ChEBI" id="CHEBI:30616"/>
    </ligand>
</feature>
<dbReference type="InterPro" id="IPR023299">
    <property type="entry name" value="ATPase_P-typ_cyto_dom_N"/>
</dbReference>
<keyword evidence="6 17" id="KW-0479">Metal-binding</keyword>
<reference evidence="23" key="1">
    <citation type="submission" date="2021-06" db="EMBL/GenBank/DDBJ databases">
        <authorList>
            <person name="Kallberg Y."/>
            <person name="Tangrot J."/>
            <person name="Rosling A."/>
        </authorList>
    </citation>
    <scope>NUCLEOTIDE SEQUENCE</scope>
    <source>
        <strain evidence="23">BR232B</strain>
    </source>
</reference>
<dbReference type="GO" id="GO:0045332">
    <property type="term" value="P:phospholipid translocation"/>
    <property type="evidence" value="ECO:0007669"/>
    <property type="project" value="TreeGrafter"/>
</dbReference>
<comment type="caution">
    <text evidence="23">The sequence shown here is derived from an EMBL/GenBank/DDBJ whole genome shotgun (WGS) entry which is preliminary data.</text>
</comment>
<dbReference type="InterPro" id="IPR032630">
    <property type="entry name" value="P_typ_ATPase_c"/>
</dbReference>
<keyword evidence="8 16" id="KW-0067">ATP-binding</keyword>
<evidence type="ECO:0000259" key="21">
    <source>
        <dbReference type="Pfam" id="PF16209"/>
    </source>
</evidence>
<dbReference type="InterPro" id="IPR059000">
    <property type="entry name" value="ATPase_P-type_domA"/>
</dbReference>
<comment type="cofactor">
    <cofactor evidence="17">
        <name>Mg(2+)</name>
        <dbReference type="ChEBI" id="CHEBI:18420"/>
    </cofactor>
</comment>
<feature type="binding site" evidence="16">
    <location>
        <position position="866"/>
    </location>
    <ligand>
        <name>ATP</name>
        <dbReference type="ChEBI" id="CHEBI:30616"/>
    </ligand>
</feature>
<feature type="binding site" evidence="17">
    <location>
        <position position="549"/>
    </location>
    <ligand>
        <name>Mg(2+)</name>
        <dbReference type="ChEBI" id="CHEBI:18420"/>
    </ligand>
</feature>
<evidence type="ECO:0000256" key="2">
    <source>
        <dbReference type="ARBA" id="ARBA00008109"/>
    </source>
</evidence>
<feature type="binding site" evidence="16">
    <location>
        <position position="1083"/>
    </location>
    <ligand>
        <name>ATP</name>
        <dbReference type="ChEBI" id="CHEBI:30616"/>
    </ligand>
</feature>
<feature type="region of interest" description="Disordered" evidence="19">
    <location>
        <begin position="335"/>
        <end position="365"/>
    </location>
</feature>
<feature type="compositionally biased region" description="Low complexity" evidence="19">
    <location>
        <begin position="712"/>
        <end position="732"/>
    </location>
</feature>
<dbReference type="SUPFAM" id="SSF81665">
    <property type="entry name" value="Calcium ATPase, transmembrane domain M"/>
    <property type="match status" value="1"/>
</dbReference>
<dbReference type="SFLD" id="SFLDG00002">
    <property type="entry name" value="C1.7:_P-type_atpase_like"/>
    <property type="match status" value="1"/>
</dbReference>
<dbReference type="InterPro" id="IPR018303">
    <property type="entry name" value="ATPase_P-typ_P_site"/>
</dbReference>
<dbReference type="SUPFAM" id="SSF81653">
    <property type="entry name" value="Calcium ATPase, transduction domain A"/>
    <property type="match status" value="1"/>
</dbReference>
<feature type="region of interest" description="Disordered" evidence="19">
    <location>
        <begin position="648"/>
        <end position="668"/>
    </location>
</feature>
<dbReference type="Gene3D" id="3.40.50.1000">
    <property type="entry name" value="HAD superfamily/HAD-like"/>
    <property type="match status" value="1"/>
</dbReference>
<dbReference type="SFLD" id="SFLDS00003">
    <property type="entry name" value="Haloacid_Dehalogenase"/>
    <property type="match status" value="1"/>
</dbReference>
<dbReference type="Pfam" id="PF16212">
    <property type="entry name" value="PhoLip_ATPase_C"/>
    <property type="match status" value="1"/>
</dbReference>
<feature type="transmembrane region" description="Helical" evidence="18">
    <location>
        <begin position="475"/>
        <end position="501"/>
    </location>
</feature>
<comment type="subcellular location">
    <subcellularLocation>
        <location evidence="1">Endomembrane system</location>
        <topology evidence="1">Multi-pass membrane protein</topology>
    </subcellularLocation>
    <subcellularLocation>
        <location evidence="18">Membrane</location>
        <topology evidence="18">Multi-pass membrane protein</topology>
    </subcellularLocation>
</comment>
<dbReference type="EMBL" id="CAJVPI010000363">
    <property type="protein sequence ID" value="CAG8525297.1"/>
    <property type="molecule type" value="Genomic_DNA"/>
</dbReference>
<feature type="transmembrane region" description="Helical" evidence="18">
    <location>
        <begin position="1315"/>
        <end position="1337"/>
    </location>
</feature>
<feature type="binding site" evidence="16">
    <location>
        <position position="550"/>
    </location>
    <ligand>
        <name>ATP</name>
        <dbReference type="ChEBI" id="CHEBI:30616"/>
    </ligand>
</feature>
<feature type="binding site" evidence="16">
    <location>
        <position position="551"/>
    </location>
    <ligand>
        <name>ATP</name>
        <dbReference type="ChEBI" id="CHEBI:30616"/>
    </ligand>
</feature>
<keyword evidence="5 18" id="KW-0812">Transmembrane</keyword>
<proteinExistence type="inferred from homology"/>
<dbReference type="InterPro" id="IPR036412">
    <property type="entry name" value="HAD-like_sf"/>
</dbReference>
<dbReference type="PANTHER" id="PTHR24092">
    <property type="entry name" value="PROBABLE PHOSPHOLIPID-TRANSPORTING ATPASE"/>
    <property type="match status" value="1"/>
</dbReference>
<dbReference type="GO" id="GO:0005524">
    <property type="term" value="F:ATP binding"/>
    <property type="evidence" value="ECO:0007669"/>
    <property type="project" value="UniProtKB-UniRule"/>
</dbReference>
<evidence type="ECO:0000256" key="7">
    <source>
        <dbReference type="ARBA" id="ARBA00022741"/>
    </source>
</evidence>
<dbReference type="Gene3D" id="2.70.150.10">
    <property type="entry name" value="Calcium-transporting ATPase, cytoplasmic transduction domain A"/>
    <property type="match status" value="1"/>
</dbReference>